<evidence type="ECO:0000313" key="2">
    <source>
        <dbReference type="Proteomes" id="UP000183974"/>
    </source>
</evidence>
<accession>A0A1M7FV87</accession>
<dbReference type="AlphaFoldDB" id="A0A1M7FV87"/>
<sequence>MMMCTTPTASNQRQMDAAFDALAFVRKNGAGLCTLIDALSAEDAFEALCYLHAQGDSVAPNPDRVEDALMRIVTSLRNEKTSGIDAAARVARFEVDTALRWYGARLDDLLARFSKHTGP</sequence>
<keyword evidence="2" id="KW-1185">Reference proteome</keyword>
<evidence type="ECO:0000313" key="1">
    <source>
        <dbReference type="EMBL" id="SHM07994.1"/>
    </source>
</evidence>
<dbReference type="EMBL" id="FRBR01000009">
    <property type="protein sequence ID" value="SHM07994.1"/>
    <property type="molecule type" value="Genomic_DNA"/>
</dbReference>
<dbReference type="RefSeq" id="WP_159437841.1">
    <property type="nucleotide sequence ID" value="NZ_FRBR01000009.1"/>
</dbReference>
<dbReference type="Proteomes" id="UP000183974">
    <property type="component" value="Unassembled WGS sequence"/>
</dbReference>
<proteinExistence type="predicted"/>
<organism evidence="1 2">
    <name type="scientific">Roseovarius pacificus</name>
    <dbReference type="NCBI Taxonomy" id="337701"/>
    <lineage>
        <taxon>Bacteria</taxon>
        <taxon>Pseudomonadati</taxon>
        <taxon>Pseudomonadota</taxon>
        <taxon>Alphaproteobacteria</taxon>
        <taxon>Rhodobacterales</taxon>
        <taxon>Roseobacteraceae</taxon>
        <taxon>Roseovarius</taxon>
    </lineage>
</organism>
<dbReference type="OrthoDB" id="7868439at2"/>
<protein>
    <submittedName>
        <fullName evidence="1">Uncharacterized protein</fullName>
    </submittedName>
</protein>
<reference evidence="1 2" key="1">
    <citation type="submission" date="2016-11" db="EMBL/GenBank/DDBJ databases">
        <authorList>
            <person name="Jaros S."/>
            <person name="Januszkiewicz K."/>
            <person name="Wedrychowicz H."/>
        </authorList>
    </citation>
    <scope>NUCLEOTIDE SEQUENCE [LARGE SCALE GENOMIC DNA]</scope>
    <source>
        <strain evidence="1 2">DSM 29589</strain>
    </source>
</reference>
<dbReference type="STRING" id="337701.SAMN05444398_109139"/>
<name>A0A1M7FV87_9RHOB</name>
<gene>
    <name evidence="1" type="ORF">SAMN05444398_109139</name>
</gene>